<dbReference type="Pfam" id="PF05910">
    <property type="entry name" value="DUF868"/>
    <property type="match status" value="1"/>
</dbReference>
<dbReference type="InterPro" id="IPR036416">
    <property type="entry name" value="Pept_tRNA_hydro_sf"/>
</dbReference>
<dbReference type="PROSITE" id="PS01196">
    <property type="entry name" value="PEPT_TRNA_HYDROL_2"/>
    <property type="match status" value="1"/>
</dbReference>
<dbReference type="PROSITE" id="PS01195">
    <property type="entry name" value="PEPT_TRNA_HYDROL_1"/>
    <property type="match status" value="1"/>
</dbReference>
<gene>
    <name evidence="1" type="ORF">NC653_011121</name>
</gene>
<evidence type="ECO:0000313" key="2">
    <source>
        <dbReference type="Proteomes" id="UP001164929"/>
    </source>
</evidence>
<name>A0AAD6W767_9ROSI</name>
<dbReference type="Gene3D" id="3.40.50.1470">
    <property type="entry name" value="Peptidyl-tRNA hydrolase"/>
    <property type="match status" value="1"/>
</dbReference>
<dbReference type="PANTHER" id="PTHR17224:SF3">
    <property type="entry name" value="CHLOROPLASTIC GROUP IIB INTRON SPLICING FACILITATOR CRS2-B, CHLOROPLASTIC"/>
    <property type="match status" value="1"/>
</dbReference>
<dbReference type="GO" id="GO:0004045">
    <property type="term" value="F:peptidyl-tRNA hydrolase activity"/>
    <property type="evidence" value="ECO:0007669"/>
    <property type="project" value="InterPro"/>
</dbReference>
<dbReference type="SUPFAM" id="SSF53178">
    <property type="entry name" value="Peptidyl-tRNA hydrolase-like"/>
    <property type="match status" value="1"/>
</dbReference>
<dbReference type="InterPro" id="IPR008586">
    <property type="entry name" value="DUF868_pln"/>
</dbReference>
<protein>
    <submittedName>
        <fullName evidence="1">Uncharacterized protein</fullName>
    </submittedName>
</protein>
<organism evidence="1 2">
    <name type="scientific">Populus alba x Populus x berolinensis</name>
    <dbReference type="NCBI Taxonomy" id="444605"/>
    <lineage>
        <taxon>Eukaryota</taxon>
        <taxon>Viridiplantae</taxon>
        <taxon>Streptophyta</taxon>
        <taxon>Embryophyta</taxon>
        <taxon>Tracheophyta</taxon>
        <taxon>Spermatophyta</taxon>
        <taxon>Magnoliopsida</taxon>
        <taxon>eudicotyledons</taxon>
        <taxon>Gunneridae</taxon>
        <taxon>Pentapetalae</taxon>
        <taxon>rosids</taxon>
        <taxon>fabids</taxon>
        <taxon>Malpighiales</taxon>
        <taxon>Salicaceae</taxon>
        <taxon>Saliceae</taxon>
        <taxon>Populus</taxon>
    </lineage>
</organism>
<dbReference type="PANTHER" id="PTHR17224">
    <property type="entry name" value="PEPTIDYL-TRNA HYDROLASE"/>
    <property type="match status" value="1"/>
</dbReference>
<comment type="caution">
    <text evidence="1">The sequence shown here is derived from an EMBL/GenBank/DDBJ whole genome shotgun (WGS) entry which is preliminary data.</text>
</comment>
<accession>A0AAD6W767</accession>
<dbReference type="AlphaFoldDB" id="A0AAD6W767"/>
<dbReference type="NCBIfam" id="TIGR00447">
    <property type="entry name" value="pth"/>
    <property type="match status" value="1"/>
</dbReference>
<proteinExistence type="predicted"/>
<dbReference type="Pfam" id="PF01195">
    <property type="entry name" value="Pept_tRNA_hydro"/>
    <property type="match status" value="1"/>
</dbReference>
<evidence type="ECO:0000313" key="1">
    <source>
        <dbReference type="EMBL" id="KAJ7000549.1"/>
    </source>
</evidence>
<dbReference type="Proteomes" id="UP001164929">
    <property type="component" value="Chromosome 4"/>
</dbReference>
<reference evidence="1 2" key="1">
    <citation type="journal article" date="2023" name="Mol. Ecol. Resour.">
        <title>Chromosome-level genome assembly of a triploid poplar Populus alba 'Berolinensis'.</title>
        <authorList>
            <person name="Chen S."/>
            <person name="Yu Y."/>
            <person name="Wang X."/>
            <person name="Wang S."/>
            <person name="Zhang T."/>
            <person name="Zhou Y."/>
            <person name="He R."/>
            <person name="Meng N."/>
            <person name="Wang Y."/>
            <person name="Liu W."/>
            <person name="Liu Z."/>
            <person name="Liu J."/>
            <person name="Guo Q."/>
            <person name="Huang H."/>
            <person name="Sederoff R.R."/>
            <person name="Wang G."/>
            <person name="Qu G."/>
            <person name="Chen S."/>
        </authorList>
    </citation>
    <scope>NUCLEOTIDE SEQUENCE [LARGE SCALE GENOMIC DNA]</scope>
    <source>
        <strain evidence="1">SC-2020</strain>
    </source>
</reference>
<dbReference type="InterPro" id="IPR018171">
    <property type="entry name" value="Pept_tRNA_hydro_CS"/>
</dbReference>
<dbReference type="EMBL" id="JAQIZT010000004">
    <property type="protein sequence ID" value="KAJ7000549.1"/>
    <property type="molecule type" value="Genomic_DNA"/>
</dbReference>
<keyword evidence="2" id="KW-1185">Reference proteome</keyword>
<dbReference type="InterPro" id="IPR001328">
    <property type="entry name" value="Pept_tRNA_hydro"/>
</dbReference>
<sequence>MRSIGTCYSEHAIKVSDSYCSGPSNHAYLSPNFTPSIQNTVSCIYKVKLSTQKHLLITLTWWNKLIFEGLNINIDDSISSSSRNSAGSVHQLQEIIGTSTFQSCNSKIEIFWGLSAACLDAGPEPIRGFYVVVLADSEFGLVEILIMKKSAQNWRSRRWIELVLSAWIDDKKTFQWFFKEQSGCAVFVYRTRSGLDSRLWLEEDDKNLEQKSRDRPEFSLLISASKNPGSMLYAISTPRTCISCPRSSRFHQRNLVSVRLCARASLPNNDNGVKVEYTPWLIVGLGNPGTKYHGTRHNVGFEMIDRIAQVEGVLMNTIQSKALIGIGCIGEVPILLAKPQAYMNFSGESVGPLAAHYKIPLRHILLIYDEMNLPNGILRVQPKGGHGHHNGVKSVMDHLDGCREFPRLCIGK</sequence>